<feature type="chain" id="PRO_5047261338" description="Secreted protein" evidence="1">
    <location>
        <begin position="33"/>
        <end position="106"/>
    </location>
</feature>
<reference evidence="2 3" key="1">
    <citation type="submission" date="2021-06" db="EMBL/GenBank/DDBJ databases">
        <authorList>
            <person name="Palmer J.M."/>
        </authorList>
    </citation>
    <scope>NUCLEOTIDE SEQUENCE [LARGE SCALE GENOMIC DNA]</scope>
    <source>
        <strain evidence="2 3">AS_MEX2019</strain>
        <tissue evidence="2">Muscle</tissue>
    </source>
</reference>
<evidence type="ECO:0000313" key="2">
    <source>
        <dbReference type="EMBL" id="MEQ2284497.1"/>
    </source>
</evidence>
<keyword evidence="1" id="KW-0732">Signal</keyword>
<protein>
    <recommendedName>
        <fullName evidence="4">Secreted protein</fullName>
    </recommendedName>
</protein>
<name>A0ABV0XST7_9TELE</name>
<comment type="caution">
    <text evidence="2">The sequence shown here is derived from an EMBL/GenBank/DDBJ whole genome shotgun (WGS) entry which is preliminary data.</text>
</comment>
<dbReference type="Proteomes" id="UP001469553">
    <property type="component" value="Unassembled WGS sequence"/>
</dbReference>
<evidence type="ECO:0000313" key="3">
    <source>
        <dbReference type="Proteomes" id="UP001469553"/>
    </source>
</evidence>
<dbReference type="EMBL" id="JAHRIP010011369">
    <property type="protein sequence ID" value="MEQ2284497.1"/>
    <property type="molecule type" value="Genomic_DNA"/>
</dbReference>
<proteinExistence type="predicted"/>
<feature type="signal peptide" evidence="1">
    <location>
        <begin position="1"/>
        <end position="32"/>
    </location>
</feature>
<evidence type="ECO:0008006" key="4">
    <source>
        <dbReference type="Google" id="ProtNLM"/>
    </source>
</evidence>
<gene>
    <name evidence="2" type="ORF">AMECASPLE_022217</name>
</gene>
<keyword evidence="3" id="KW-1185">Reference proteome</keyword>
<evidence type="ECO:0000256" key="1">
    <source>
        <dbReference type="SAM" id="SignalP"/>
    </source>
</evidence>
<accession>A0ABV0XST7</accession>
<organism evidence="2 3">
    <name type="scientific">Ameca splendens</name>
    <dbReference type="NCBI Taxonomy" id="208324"/>
    <lineage>
        <taxon>Eukaryota</taxon>
        <taxon>Metazoa</taxon>
        <taxon>Chordata</taxon>
        <taxon>Craniata</taxon>
        <taxon>Vertebrata</taxon>
        <taxon>Euteleostomi</taxon>
        <taxon>Actinopterygii</taxon>
        <taxon>Neopterygii</taxon>
        <taxon>Teleostei</taxon>
        <taxon>Neoteleostei</taxon>
        <taxon>Acanthomorphata</taxon>
        <taxon>Ovalentaria</taxon>
        <taxon>Atherinomorphae</taxon>
        <taxon>Cyprinodontiformes</taxon>
        <taxon>Goodeidae</taxon>
        <taxon>Ameca</taxon>
    </lineage>
</organism>
<sequence>MLKVDRHLTVCFARCPLLFSIFFHMHTGCTCAHTLTHTHTHLFFTALLSDPARKTSLGSSRHVTKHKNEYINQPGMMKLHVTDASTAIIVQVVTENFKAAVCLFCV</sequence>